<evidence type="ECO:0000256" key="13">
    <source>
        <dbReference type="ARBA" id="ARBA00023180"/>
    </source>
</evidence>
<comment type="subcellular location">
    <subcellularLocation>
        <location evidence="2">Golgi apparatus</location>
        <location evidence="2">Golgi stack membrane</location>
        <topology evidence="2">Single-pass type II membrane protein</topology>
    </subcellularLocation>
</comment>
<dbReference type="PANTHER" id="PTHR43078">
    <property type="entry name" value="UDP-GLUCURONIC ACID DECARBOXYLASE-RELATED"/>
    <property type="match status" value="1"/>
</dbReference>
<evidence type="ECO:0000256" key="2">
    <source>
        <dbReference type="ARBA" id="ARBA00004447"/>
    </source>
</evidence>
<proteinExistence type="inferred from homology"/>
<dbReference type="InterPro" id="IPR016040">
    <property type="entry name" value="NAD(P)-bd_dom"/>
</dbReference>
<dbReference type="AlphaFoldDB" id="I3UAD2"/>
<name>I3UAD2_ADVKW</name>
<keyword evidence="13" id="KW-0325">Glycoprotein</keyword>
<evidence type="ECO:0000256" key="12">
    <source>
        <dbReference type="ARBA" id="ARBA00023136"/>
    </source>
</evidence>
<evidence type="ECO:0000256" key="14">
    <source>
        <dbReference type="ARBA" id="ARBA00023239"/>
    </source>
</evidence>
<dbReference type="GO" id="GO:0033320">
    <property type="term" value="P:UDP-D-xylose biosynthetic process"/>
    <property type="evidence" value="ECO:0007669"/>
    <property type="project" value="UniProtKB-UniPathway"/>
</dbReference>
<dbReference type="STRING" id="1036672.TKWG_07795"/>
<keyword evidence="7" id="KW-0210">Decarboxylase</keyword>
<reference evidence="16 17" key="1">
    <citation type="journal article" date="2011" name="J. Bacteriol.">
        <title>Whole-genome shotgun sequencing of the sulfur-oxidizing chemoautotroph Tetrathiobacter kashmirensis.</title>
        <authorList>
            <person name="Ghosh W."/>
            <person name="George A."/>
            <person name="Agarwal A."/>
            <person name="Raj P."/>
            <person name="Alam M."/>
            <person name="Pyne P."/>
            <person name="Das Gupta S.K."/>
        </authorList>
    </citation>
    <scope>NUCLEOTIDE SEQUENCE [LARGE SCALE GENOMIC DNA]</scope>
    <source>
        <strain evidence="16 17">WT001</strain>
    </source>
</reference>
<evidence type="ECO:0000256" key="8">
    <source>
        <dbReference type="ARBA" id="ARBA00022968"/>
    </source>
</evidence>
<evidence type="ECO:0000256" key="4">
    <source>
        <dbReference type="ARBA" id="ARBA00007505"/>
    </source>
</evidence>
<dbReference type="HOGENOM" id="CLU_007383_4_0_4"/>
<dbReference type="SUPFAM" id="SSF51735">
    <property type="entry name" value="NAD(P)-binding Rossmann-fold domains"/>
    <property type="match status" value="1"/>
</dbReference>
<comment type="similarity">
    <text evidence="4">Belongs to the NAD(P)-dependent epimerase/dehydratase family. UDP-glucuronic acid decarboxylase subfamily.</text>
</comment>
<gene>
    <name evidence="16" type="ordered locus">TKWG_07795</name>
</gene>
<dbReference type="GO" id="GO:0005737">
    <property type="term" value="C:cytoplasm"/>
    <property type="evidence" value="ECO:0007669"/>
    <property type="project" value="TreeGrafter"/>
</dbReference>
<dbReference type="InterPro" id="IPR036291">
    <property type="entry name" value="NAD(P)-bd_dom_sf"/>
</dbReference>
<dbReference type="EC" id="4.1.1.35" evidence="5"/>
<keyword evidence="11" id="KW-0333">Golgi apparatus</keyword>
<keyword evidence="17" id="KW-1185">Reference proteome</keyword>
<dbReference type="GO" id="GO:0048040">
    <property type="term" value="F:UDP-glucuronate decarboxylase activity"/>
    <property type="evidence" value="ECO:0007669"/>
    <property type="project" value="UniProtKB-EC"/>
</dbReference>
<keyword evidence="10" id="KW-0520">NAD</keyword>
<sequence>MLTQGHQVICVDNFLTGSATNLASLQDHPDFTVIQHDIIDPLPPSLRPTQIYNLACAASPRRYQADPIHTLRTCVQGVFNLLELAAAHDARILQASTSEVYGDPEVHPQHERYHGNVNPVGIRSCYDEGKRCAETLMSDFSRMRGVTGKIARIFNTYGPGMAPDDGRVVSTFICQALQNQALTVYGDGSQTRSLCYVDDMIEGLMLLMNSVDTFRGPVNLGNTHEVSIMQIAQHVSRLARQQVKVEFKPLPADDPTVRCPDITLAHHHLGWAPSVSIDEGLARTFAHFEHTLKGTGTWPLPDVVRYPRTRLTN</sequence>
<dbReference type="RefSeq" id="WP_014750061.1">
    <property type="nucleotide sequence ID" value="NC_017964.1"/>
</dbReference>
<evidence type="ECO:0000259" key="15">
    <source>
        <dbReference type="Pfam" id="PF16363"/>
    </source>
</evidence>
<dbReference type="KEGG" id="aka:TKWG_07795"/>
<protein>
    <recommendedName>
        <fullName evidence="5">UDP-glucuronate decarboxylase</fullName>
        <ecNumber evidence="5">4.1.1.35</ecNumber>
    </recommendedName>
</protein>
<organism evidence="16 17">
    <name type="scientific">Advenella kashmirensis (strain DSM 17095 / LMG 22695 / WT001)</name>
    <name type="common">Tetrathiobacter kashmirensis</name>
    <dbReference type="NCBI Taxonomy" id="1036672"/>
    <lineage>
        <taxon>Bacteria</taxon>
        <taxon>Pseudomonadati</taxon>
        <taxon>Pseudomonadota</taxon>
        <taxon>Betaproteobacteria</taxon>
        <taxon>Burkholderiales</taxon>
        <taxon>Alcaligenaceae</taxon>
    </lineage>
</organism>
<feature type="domain" description="NAD(P)-binding" evidence="15">
    <location>
        <begin position="1"/>
        <end position="283"/>
    </location>
</feature>
<dbReference type="UniPathway" id="UPA00796">
    <property type="reaction ID" value="UER00771"/>
</dbReference>
<dbReference type="FunFam" id="3.40.50.720:FF:000065">
    <property type="entry name" value="UDP-glucuronic acid decarboxylase 1"/>
    <property type="match status" value="1"/>
</dbReference>
<evidence type="ECO:0000256" key="6">
    <source>
        <dbReference type="ARBA" id="ARBA00022692"/>
    </source>
</evidence>
<evidence type="ECO:0000256" key="1">
    <source>
        <dbReference type="ARBA" id="ARBA00001911"/>
    </source>
</evidence>
<keyword evidence="14" id="KW-0456">Lyase</keyword>
<keyword evidence="6" id="KW-0812">Transmembrane</keyword>
<evidence type="ECO:0000256" key="5">
    <source>
        <dbReference type="ARBA" id="ARBA00012290"/>
    </source>
</evidence>
<evidence type="ECO:0000256" key="9">
    <source>
        <dbReference type="ARBA" id="ARBA00022989"/>
    </source>
</evidence>
<dbReference type="Proteomes" id="UP000005267">
    <property type="component" value="Chromosome"/>
</dbReference>
<dbReference type="Pfam" id="PF16363">
    <property type="entry name" value="GDP_Man_Dehyd"/>
    <property type="match status" value="1"/>
</dbReference>
<dbReference type="InterPro" id="IPR044516">
    <property type="entry name" value="UXS-like"/>
</dbReference>
<evidence type="ECO:0000256" key="10">
    <source>
        <dbReference type="ARBA" id="ARBA00023027"/>
    </source>
</evidence>
<evidence type="ECO:0000313" key="17">
    <source>
        <dbReference type="Proteomes" id="UP000005267"/>
    </source>
</evidence>
<dbReference type="GO" id="GO:0042732">
    <property type="term" value="P:D-xylose metabolic process"/>
    <property type="evidence" value="ECO:0007669"/>
    <property type="project" value="InterPro"/>
</dbReference>
<keyword evidence="8" id="KW-0735">Signal-anchor</keyword>
<dbReference type="GO" id="GO:0070403">
    <property type="term" value="F:NAD+ binding"/>
    <property type="evidence" value="ECO:0007669"/>
    <property type="project" value="InterPro"/>
</dbReference>
<evidence type="ECO:0000313" key="16">
    <source>
        <dbReference type="EMBL" id="AFK61970.1"/>
    </source>
</evidence>
<accession>I3UAD2</accession>
<evidence type="ECO:0000256" key="7">
    <source>
        <dbReference type="ARBA" id="ARBA00022793"/>
    </source>
</evidence>
<reference evidence="17" key="2">
    <citation type="journal article" date="2013" name="PLoS ONE">
        <title>Genome implosion elicits host-confinement in Alcaligenaceae: evidence from the comparative genomics of Tetrathiobacter kashmirensis, a pathogen in the making.</title>
        <authorList>
            <person name="Ghosh W."/>
            <person name="Alam M."/>
            <person name="Roy C."/>
            <person name="Pyne P."/>
            <person name="George A."/>
            <person name="Chakraborty R."/>
            <person name="Majumder S."/>
            <person name="Agarwal A."/>
            <person name="Chakraborty S."/>
            <person name="Majumdar S."/>
            <person name="Gupta S.K."/>
        </authorList>
    </citation>
    <scope>NUCLEOTIDE SEQUENCE [LARGE SCALE GENOMIC DNA]</scope>
    <source>
        <strain evidence="17">WT001</strain>
    </source>
</reference>
<evidence type="ECO:0000256" key="11">
    <source>
        <dbReference type="ARBA" id="ARBA00023034"/>
    </source>
</evidence>
<comment type="pathway">
    <text evidence="3">Nucleotide-sugar biosynthesis; UDP-alpha-D-xylose biosynthesis; UDP-alpha-D-xylose from UDP-alpha-D-glucuronate: step 1/1.</text>
</comment>
<dbReference type="Gene3D" id="3.40.50.720">
    <property type="entry name" value="NAD(P)-binding Rossmann-like Domain"/>
    <property type="match status" value="1"/>
</dbReference>
<evidence type="ECO:0000256" key="3">
    <source>
        <dbReference type="ARBA" id="ARBA00005100"/>
    </source>
</evidence>
<dbReference type="PANTHER" id="PTHR43078:SF6">
    <property type="entry name" value="UDP-GLUCURONIC ACID DECARBOXYLASE 1"/>
    <property type="match status" value="1"/>
</dbReference>
<dbReference type="EMBL" id="CP003555">
    <property type="protein sequence ID" value="AFK61970.1"/>
    <property type="molecule type" value="Genomic_DNA"/>
</dbReference>
<keyword evidence="9" id="KW-1133">Transmembrane helix</keyword>
<comment type="cofactor">
    <cofactor evidence="1">
        <name>NAD(+)</name>
        <dbReference type="ChEBI" id="CHEBI:57540"/>
    </cofactor>
</comment>
<keyword evidence="12" id="KW-0472">Membrane</keyword>